<organism evidence="5">
    <name type="scientific">Thermohahella caldifontis</name>
    <dbReference type="NCBI Taxonomy" id="3142973"/>
    <lineage>
        <taxon>Bacteria</taxon>
        <taxon>Pseudomonadati</taxon>
        <taxon>Pseudomonadota</taxon>
        <taxon>Gammaproteobacteria</taxon>
        <taxon>Oceanospirillales</taxon>
        <taxon>Hahellaceae</taxon>
        <taxon>Thermohahella</taxon>
    </lineage>
</organism>
<dbReference type="PROSITE" id="PS00622">
    <property type="entry name" value="HTH_LUXR_1"/>
    <property type="match status" value="1"/>
</dbReference>
<accession>A0AB39V031</accession>
<evidence type="ECO:0000259" key="4">
    <source>
        <dbReference type="PROSITE" id="PS50043"/>
    </source>
</evidence>
<evidence type="ECO:0000313" key="5">
    <source>
        <dbReference type="EMBL" id="XDT73560.1"/>
    </source>
</evidence>
<dbReference type="SUPFAM" id="SSF48452">
    <property type="entry name" value="TPR-like"/>
    <property type="match status" value="1"/>
</dbReference>
<dbReference type="InterPro" id="IPR016032">
    <property type="entry name" value="Sig_transdc_resp-reg_C-effctor"/>
</dbReference>
<dbReference type="GO" id="GO:0003677">
    <property type="term" value="F:DNA binding"/>
    <property type="evidence" value="ECO:0007669"/>
    <property type="project" value="UniProtKB-KW"/>
</dbReference>
<dbReference type="InterPro" id="IPR041617">
    <property type="entry name" value="TPR_MalT"/>
</dbReference>
<proteinExistence type="predicted"/>
<dbReference type="EMBL" id="CP154858">
    <property type="protein sequence ID" value="XDT73560.1"/>
    <property type="molecule type" value="Genomic_DNA"/>
</dbReference>
<protein>
    <submittedName>
        <fullName evidence="5">LuxR C-terminal-related transcriptional regulator</fullName>
    </submittedName>
</protein>
<evidence type="ECO:0000256" key="1">
    <source>
        <dbReference type="ARBA" id="ARBA00023015"/>
    </source>
</evidence>
<sequence length="817" mass="91901">MHTPPDSPDRLPHLTSALGASFRQPEIAPLPFDALDRLYGGLEPGRRVVAFRMSDLSGIVPMLKSWAAYHGWGFHASGSGVAVSGAESLKLLTEPEWRQYRQQSLVDGGEGYIAVIGCQVEPTAFPRVADWASIALGIEDIRRLYKAALGEVPSLQSLFMLRHYTQGWPLAINVWLALCKKHGRWLDYGDARAALIEYLSDYPEARSACSHSYWPVLARLGEFDNRAVRILAEKADQLHEALSSGVWPVFRHPAHSGWWRVAPLFGDLVSEHACAGNTRIRSEIQRLASGYQAEGNWHEWYDLAQRFRLHLSEEEANRVPASVLLDRGGGWHLLNVDLKAGGGPLVLLRQAWSLALAGRLAESQAILERCEPGTSGHQAIWLLVRAFLSRSEGNLDAAAEVVTQCLNVVGERSDLEVLAWLVKASTDAAQGRYIQAREANRSALKVARAKRLYALEVLALYDLARIELSEGYLHQAQLALKLAREALSRRESRTGPLQGLIPCRLDALCMVERWCHFDRDWLIRHGADILYRAERQRDLSVLIVCVVLSRLQKAQGCYQEAELLLSHAERLMQFWHVDEHLYRNLLDVLRVDIQIDRGRQDLVARGIEQIERTLHETRYPELFPMLPGYFRVAQIKYLIMQERLEAADEAIHRLALRLSGQSPFSVGNVFLYLLRALSAQVRGRAIEAKSMFREALRVAETEGYVNAFVEFGKVLAPTIRDYVKAPGSGQFAERVLNVLMEQVPAVHPEVPPLEEPLSSREMAVLQLIAEGYANKDIGEKLFISLHTVKTHARRINAKLQVRNRTQAIARARELGLL</sequence>
<dbReference type="GO" id="GO:0006355">
    <property type="term" value="P:regulation of DNA-templated transcription"/>
    <property type="evidence" value="ECO:0007669"/>
    <property type="project" value="InterPro"/>
</dbReference>
<dbReference type="PANTHER" id="PTHR44688">
    <property type="entry name" value="DNA-BINDING TRANSCRIPTIONAL ACTIVATOR DEVR_DOSR"/>
    <property type="match status" value="1"/>
</dbReference>
<evidence type="ECO:0000256" key="3">
    <source>
        <dbReference type="ARBA" id="ARBA00023163"/>
    </source>
</evidence>
<dbReference type="Pfam" id="PF17874">
    <property type="entry name" value="TPR_MalT"/>
    <property type="match status" value="1"/>
</dbReference>
<name>A0AB39V031_9GAMM</name>
<keyword evidence="1" id="KW-0805">Transcription regulation</keyword>
<dbReference type="Pfam" id="PF00196">
    <property type="entry name" value="GerE"/>
    <property type="match status" value="1"/>
</dbReference>
<dbReference type="AlphaFoldDB" id="A0AB39V031"/>
<dbReference type="InterPro" id="IPR011990">
    <property type="entry name" value="TPR-like_helical_dom_sf"/>
</dbReference>
<keyword evidence="3" id="KW-0804">Transcription</keyword>
<dbReference type="InterPro" id="IPR000792">
    <property type="entry name" value="Tscrpt_reg_LuxR_C"/>
</dbReference>
<dbReference type="KEGG" id="tcd:AAIA72_06215"/>
<evidence type="ECO:0000256" key="2">
    <source>
        <dbReference type="ARBA" id="ARBA00023125"/>
    </source>
</evidence>
<gene>
    <name evidence="5" type="ORF">AAIA72_06215</name>
</gene>
<reference evidence="5" key="1">
    <citation type="submission" date="2024-05" db="EMBL/GenBank/DDBJ databases">
        <title>Genome sequencing of novel strain.</title>
        <authorList>
            <person name="Ganbat D."/>
            <person name="Ganbat S."/>
            <person name="Lee S.-J."/>
        </authorList>
    </citation>
    <scope>NUCLEOTIDE SEQUENCE</scope>
    <source>
        <strain evidence="5">SMD15-11</strain>
    </source>
</reference>
<dbReference type="SMART" id="SM00421">
    <property type="entry name" value="HTH_LUXR"/>
    <property type="match status" value="1"/>
</dbReference>
<dbReference type="Gene3D" id="1.10.10.10">
    <property type="entry name" value="Winged helix-like DNA-binding domain superfamily/Winged helix DNA-binding domain"/>
    <property type="match status" value="1"/>
</dbReference>
<keyword evidence="2" id="KW-0238">DNA-binding</keyword>
<dbReference type="Gene3D" id="1.25.40.10">
    <property type="entry name" value="Tetratricopeptide repeat domain"/>
    <property type="match status" value="1"/>
</dbReference>
<dbReference type="PANTHER" id="PTHR44688:SF25">
    <property type="entry name" value="HTH LUXR-TYPE DOMAIN-CONTAINING PROTEIN"/>
    <property type="match status" value="1"/>
</dbReference>
<dbReference type="SUPFAM" id="SSF46894">
    <property type="entry name" value="C-terminal effector domain of the bipartite response regulators"/>
    <property type="match status" value="1"/>
</dbReference>
<dbReference type="InterPro" id="IPR036388">
    <property type="entry name" value="WH-like_DNA-bd_sf"/>
</dbReference>
<dbReference type="CDD" id="cd06170">
    <property type="entry name" value="LuxR_C_like"/>
    <property type="match status" value="1"/>
</dbReference>
<feature type="domain" description="HTH luxR-type" evidence="4">
    <location>
        <begin position="750"/>
        <end position="815"/>
    </location>
</feature>
<dbReference type="PRINTS" id="PR00038">
    <property type="entry name" value="HTHLUXR"/>
</dbReference>
<dbReference type="RefSeq" id="WP_369602546.1">
    <property type="nucleotide sequence ID" value="NZ_CP154858.1"/>
</dbReference>
<dbReference type="PROSITE" id="PS50043">
    <property type="entry name" value="HTH_LUXR_2"/>
    <property type="match status" value="1"/>
</dbReference>